<dbReference type="InterPro" id="IPR039633">
    <property type="entry name" value="PAP"/>
</dbReference>
<organism evidence="5 6">
    <name type="scientific">Cyclotella atomus</name>
    <dbReference type="NCBI Taxonomy" id="382360"/>
    <lineage>
        <taxon>Eukaryota</taxon>
        <taxon>Sar</taxon>
        <taxon>Stramenopiles</taxon>
        <taxon>Ochrophyta</taxon>
        <taxon>Bacillariophyta</taxon>
        <taxon>Coscinodiscophyceae</taxon>
        <taxon>Thalassiosirophycidae</taxon>
        <taxon>Stephanodiscales</taxon>
        <taxon>Stephanodiscaceae</taxon>
        <taxon>Cyclotella</taxon>
    </lineage>
</organism>
<sequence length="871" mass="97389">MHNSLSKASITHLPTFSIHPPIYISLPRGGAAATSAIDLLGDGRASLESLQDEDIDRMVEDLIAGVDDDSDNEQSEEAEENDGDAVDLMSEGDLGASDLDDVSEQEESAGESDLGAFINSDDDVSEQEKSADEESDVESVDAPESNSLDDTVTEAQLKDTSDLSTKEHSRESSNNQPAPINTQSQYHPSSTRKSTQIKPDTTIPTNAYYRFLVRRGPKGHILASFSLVSIQWIHTYLPFLYKFAASILLTLRIYDPNLLHIKERARLEREERRMNKVSFTDKLRGTFSSNNGTKKKKQREDDQVATSKLQQLFKTAKTASLDWKEIRYSYLSVDFRRRHGLGGEYVTKKPVKFMGERVGGELNLENNRYNDDEEVVFDEERLSLEQDVVVQGQMLDQTMKKQHKRKRKIITDWVVQSFANRHFASTITTDKSKAGSSNYMHSPATVPPSLTAIWKSVQKDAILNAAWQSRNAEKSIWANDNDNRDIHNSPSLGKRSSNTMHQSSTINVKPSNLSSGSASKMFQSVMTRVGSNGRLLGAYPMDALPLEECCHRKGVIELARRYGYGDWNVNEKNWEENGVEEEADDEMWGGGDLFFENDVNENVDYVSTLRHGNKSGKEKRRSDNDAEVPLKPNKSTICKTTIMMRSLILQVMALCLAIPHQTRAFAPVQHGTSTSSTTALASSSIAIPQLKLPDLFNTNTKRRRTQLKSQILALSTQTNRGLTATPSQQQQIYELFTQLECLNPTSSPLRSPLINANWELQYTTSSSILGRGGFPRIGPIIQSIDTASLSAVNSEVVRYFNIINVPRSVEATLEPVDGSLTNVQFKRFIIGDILRIDAPESFRGSLDVTYLDEEMRLTRGDKGNIFVLTRM</sequence>
<keyword evidence="6" id="KW-1185">Reference proteome</keyword>
<feature type="region of interest" description="Disordered" evidence="3">
    <location>
        <begin position="283"/>
        <end position="303"/>
    </location>
</feature>
<evidence type="ECO:0000256" key="2">
    <source>
        <dbReference type="ARBA" id="ARBA00022640"/>
    </source>
</evidence>
<dbReference type="PANTHER" id="PTHR31906">
    <property type="entry name" value="PLASTID-LIPID-ASSOCIATED PROTEIN 4, CHLOROPLASTIC-RELATED"/>
    <property type="match status" value="1"/>
</dbReference>
<feature type="domain" description="Plastid lipid-associated protein/fibrillin conserved" evidence="4">
    <location>
        <begin position="706"/>
        <end position="868"/>
    </location>
</feature>
<feature type="region of interest" description="Disordered" evidence="3">
    <location>
        <begin position="66"/>
        <end position="200"/>
    </location>
</feature>
<dbReference type="Pfam" id="PF04755">
    <property type="entry name" value="PAP_fibrillin"/>
    <property type="match status" value="1"/>
</dbReference>
<dbReference type="AlphaFoldDB" id="A0ABD3NTX3"/>
<feature type="compositionally biased region" description="Acidic residues" evidence="3">
    <location>
        <begin position="98"/>
        <end position="110"/>
    </location>
</feature>
<gene>
    <name evidence="5" type="ORF">ACHAWO_008108</name>
</gene>
<feature type="region of interest" description="Disordered" evidence="3">
    <location>
        <begin position="478"/>
        <end position="515"/>
    </location>
</feature>
<dbReference type="InterPro" id="IPR006843">
    <property type="entry name" value="PAP/fibrillin_dom"/>
</dbReference>
<accession>A0ABD3NTX3</accession>
<feature type="compositionally biased region" description="Acidic residues" evidence="3">
    <location>
        <begin position="66"/>
        <end position="85"/>
    </location>
</feature>
<comment type="caution">
    <text evidence="5">The sequence shown here is derived from an EMBL/GenBank/DDBJ whole genome shotgun (WGS) entry which is preliminary data.</text>
</comment>
<reference evidence="5 6" key="1">
    <citation type="submission" date="2024-10" db="EMBL/GenBank/DDBJ databases">
        <title>Updated reference genomes for cyclostephanoid diatoms.</title>
        <authorList>
            <person name="Roberts W.R."/>
            <person name="Alverson A.J."/>
        </authorList>
    </citation>
    <scope>NUCLEOTIDE SEQUENCE [LARGE SCALE GENOMIC DNA]</scope>
    <source>
        <strain evidence="5 6">AJA010-31</strain>
    </source>
</reference>
<evidence type="ECO:0000259" key="4">
    <source>
        <dbReference type="Pfam" id="PF04755"/>
    </source>
</evidence>
<feature type="compositionally biased region" description="Polar residues" evidence="3">
    <location>
        <begin position="488"/>
        <end position="515"/>
    </location>
</feature>
<evidence type="ECO:0000313" key="5">
    <source>
        <dbReference type="EMBL" id="KAL3779202.1"/>
    </source>
</evidence>
<keyword evidence="2" id="KW-0934">Plastid</keyword>
<evidence type="ECO:0000256" key="1">
    <source>
        <dbReference type="ARBA" id="ARBA00004474"/>
    </source>
</evidence>
<evidence type="ECO:0000313" key="6">
    <source>
        <dbReference type="Proteomes" id="UP001530400"/>
    </source>
</evidence>
<dbReference type="Proteomes" id="UP001530400">
    <property type="component" value="Unassembled WGS sequence"/>
</dbReference>
<feature type="region of interest" description="Disordered" evidence="3">
    <location>
        <begin position="610"/>
        <end position="631"/>
    </location>
</feature>
<dbReference type="EMBL" id="JALLPJ020000949">
    <property type="protein sequence ID" value="KAL3779202.1"/>
    <property type="molecule type" value="Genomic_DNA"/>
</dbReference>
<proteinExistence type="predicted"/>
<protein>
    <recommendedName>
        <fullName evidence="4">Plastid lipid-associated protein/fibrillin conserved domain-containing protein</fullName>
    </recommendedName>
</protein>
<feature type="compositionally biased region" description="Polar residues" evidence="3">
    <location>
        <begin position="172"/>
        <end position="200"/>
    </location>
</feature>
<name>A0ABD3NTX3_9STRA</name>
<feature type="compositionally biased region" description="Basic and acidic residues" evidence="3">
    <location>
        <begin position="156"/>
        <end position="171"/>
    </location>
</feature>
<dbReference type="GO" id="GO:0009536">
    <property type="term" value="C:plastid"/>
    <property type="evidence" value="ECO:0007669"/>
    <property type="project" value="UniProtKB-SubCell"/>
</dbReference>
<evidence type="ECO:0000256" key="3">
    <source>
        <dbReference type="SAM" id="MobiDB-lite"/>
    </source>
</evidence>
<feature type="compositionally biased region" description="Polar residues" evidence="3">
    <location>
        <begin position="144"/>
        <end position="154"/>
    </location>
</feature>
<comment type="subcellular location">
    <subcellularLocation>
        <location evidence="1">Plastid</location>
    </subcellularLocation>
</comment>